<dbReference type="STRING" id="1328759.A0A5C2RXX0"/>
<dbReference type="Proteomes" id="UP000313359">
    <property type="component" value="Unassembled WGS sequence"/>
</dbReference>
<dbReference type="Gene3D" id="3.80.10.10">
    <property type="entry name" value="Ribonuclease Inhibitor"/>
    <property type="match status" value="1"/>
</dbReference>
<sequence length="357" mass="40483">MRHSLASSRLPWLHRDVLDHIFEHGPLDRTLSNAALVCRYWTAPAQAALYHDVSFFPLDNRPRDLLLARTMRTCPHLRRYVRRLSLITLWTHSPTPELCDWISHLPAHCLREFHWTWIRGHILPSIISSPAIRTTTRIRLCGRLYTADKLQPILDLPCLESLSLELTGHEVGDIQPLGVTRLRHLHVYLLVEYGPVVDRLLSAVGPLLESLQVSRKLCFDSNKDQELVCAIETHCRGLTHLTISAPFKTDCSLPVVDRLAHRFRSLKHLCCSEGTYTANLFDALLPNLVTLELSLDGPTFSLESSLLEYLNLVRLGQRRLTTLVVTTKDIGCFKSISDACCTAGIIFREGVDDYRAG</sequence>
<organism evidence="1 2">
    <name type="scientific">Lentinus tigrinus ALCF2SS1-6</name>
    <dbReference type="NCBI Taxonomy" id="1328759"/>
    <lineage>
        <taxon>Eukaryota</taxon>
        <taxon>Fungi</taxon>
        <taxon>Dikarya</taxon>
        <taxon>Basidiomycota</taxon>
        <taxon>Agaricomycotina</taxon>
        <taxon>Agaricomycetes</taxon>
        <taxon>Polyporales</taxon>
        <taxon>Polyporaceae</taxon>
        <taxon>Lentinus</taxon>
    </lineage>
</organism>
<reference evidence="1" key="1">
    <citation type="journal article" date="2018" name="Genome Biol. Evol.">
        <title>Genomics and development of Lentinus tigrinus, a white-rot wood-decaying mushroom with dimorphic fruiting bodies.</title>
        <authorList>
            <person name="Wu B."/>
            <person name="Xu Z."/>
            <person name="Knudson A."/>
            <person name="Carlson A."/>
            <person name="Chen N."/>
            <person name="Kovaka S."/>
            <person name="LaButti K."/>
            <person name="Lipzen A."/>
            <person name="Pennachio C."/>
            <person name="Riley R."/>
            <person name="Schakwitz W."/>
            <person name="Umezawa K."/>
            <person name="Ohm R.A."/>
            <person name="Grigoriev I.V."/>
            <person name="Nagy L.G."/>
            <person name="Gibbons J."/>
            <person name="Hibbett D."/>
        </authorList>
    </citation>
    <scope>NUCLEOTIDE SEQUENCE [LARGE SCALE GENOMIC DNA]</scope>
    <source>
        <strain evidence="1">ALCF2SS1-6</strain>
    </source>
</reference>
<name>A0A5C2RXX0_9APHY</name>
<evidence type="ECO:0000313" key="1">
    <source>
        <dbReference type="EMBL" id="RPD55917.1"/>
    </source>
</evidence>
<proteinExistence type="predicted"/>
<dbReference type="EMBL" id="ML122292">
    <property type="protein sequence ID" value="RPD55917.1"/>
    <property type="molecule type" value="Genomic_DNA"/>
</dbReference>
<gene>
    <name evidence="1" type="ORF">L227DRAFT_579389</name>
</gene>
<keyword evidence="2" id="KW-1185">Reference proteome</keyword>
<dbReference type="SUPFAM" id="SSF52047">
    <property type="entry name" value="RNI-like"/>
    <property type="match status" value="1"/>
</dbReference>
<evidence type="ECO:0000313" key="2">
    <source>
        <dbReference type="Proteomes" id="UP000313359"/>
    </source>
</evidence>
<dbReference type="AlphaFoldDB" id="A0A5C2RXX0"/>
<dbReference type="InterPro" id="IPR032675">
    <property type="entry name" value="LRR_dom_sf"/>
</dbReference>
<accession>A0A5C2RXX0</accession>
<protein>
    <submittedName>
        <fullName evidence="1">Uncharacterized protein</fullName>
    </submittedName>
</protein>
<dbReference type="OrthoDB" id="2742110at2759"/>